<protein>
    <submittedName>
        <fullName evidence="1">Uncharacterized protein</fullName>
    </submittedName>
</protein>
<sequence>MGNIKFLRNPKSRKKRRWQCQKKIQLLVETPGKVIISKTRKKTRKTKEKLDKMDSNTKRKILENQGVLKENSNAPQELVDIMLKNLV</sequence>
<dbReference type="AlphaFoldDB" id="A0A6C0AX32"/>
<organism evidence="1">
    <name type="scientific">viral metagenome</name>
    <dbReference type="NCBI Taxonomy" id="1070528"/>
    <lineage>
        <taxon>unclassified sequences</taxon>
        <taxon>metagenomes</taxon>
        <taxon>organismal metagenomes</taxon>
    </lineage>
</organism>
<name>A0A6C0AX32_9ZZZZ</name>
<evidence type="ECO:0000313" key="1">
    <source>
        <dbReference type="EMBL" id="QHS83815.1"/>
    </source>
</evidence>
<reference evidence="1" key="1">
    <citation type="journal article" date="2020" name="Nature">
        <title>Giant virus diversity and host interactions through global metagenomics.</title>
        <authorList>
            <person name="Schulz F."/>
            <person name="Roux S."/>
            <person name="Paez-Espino D."/>
            <person name="Jungbluth S."/>
            <person name="Walsh D.A."/>
            <person name="Denef V.J."/>
            <person name="McMahon K.D."/>
            <person name="Konstantinidis K.T."/>
            <person name="Eloe-Fadrosh E.A."/>
            <person name="Kyrpides N.C."/>
            <person name="Woyke T."/>
        </authorList>
    </citation>
    <scope>NUCLEOTIDE SEQUENCE</scope>
    <source>
        <strain evidence="1">GVMAG-S-ERX555961-36</strain>
    </source>
</reference>
<accession>A0A6C0AX32</accession>
<proteinExistence type="predicted"/>
<dbReference type="EMBL" id="MN738765">
    <property type="protein sequence ID" value="QHS83815.1"/>
    <property type="molecule type" value="Genomic_DNA"/>
</dbReference>